<protein>
    <recommendedName>
        <fullName evidence="5">PhoD-like phosphatase metallophosphatase domain-containing protein</fullName>
    </recommendedName>
</protein>
<sequence>MPTGRRDFLKLSASALASYFTLPATRKTFAASVDPLDSAREAFPQGVASADPQPGAVLLWTRLEPLPDEQRTQVVLQLSPTNLFEELLLEQTLVTTTESDFTIRAMVHELEPDTKYYYRFIAPDGATSRVGRTWTAPLPDAERPVMIALASCQSWPPNRYGAYRRLIQDDQMADKDSGIDLILHVGDYVYGLPADPDEPIEPGQTGGMGRGGRGGSDARESVPENFDSYLSGHRQIYKTYLTDPDLQDARALYPFVAIWDDHEYGNDVWQSYTDGRANPEKRAAATQAWFEFVPQILTGSLSVPGVPNEARDYRKPSSIAYAPMTNFGEGFLSEEQNNLAAIRSQTCYRTIRWGAYVDLVITDNRSYRGPSANPGYSVANLEAESSSVNVFSGFSLFEGETLYTLSQGHKANEGSP</sequence>
<gene>
    <name evidence="4" type="ORF">METZ01_LOCUS83212</name>
</gene>
<dbReference type="PANTHER" id="PTHR43606">
    <property type="entry name" value="PHOSPHATASE, PUTATIVE (AFU_ORTHOLOGUE AFUA_6G08710)-RELATED"/>
    <property type="match status" value="1"/>
</dbReference>
<evidence type="ECO:0000259" key="2">
    <source>
        <dbReference type="Pfam" id="PF09423"/>
    </source>
</evidence>
<proteinExistence type="predicted"/>
<name>A0A381URW0_9ZZZZ</name>
<accession>A0A381URW0</accession>
<dbReference type="Pfam" id="PF09423">
    <property type="entry name" value="PhoD"/>
    <property type="match status" value="1"/>
</dbReference>
<dbReference type="InterPro" id="IPR006311">
    <property type="entry name" value="TAT_signal"/>
</dbReference>
<dbReference type="Gene3D" id="2.60.40.380">
    <property type="entry name" value="Purple acid phosphatase-like, N-terminal"/>
    <property type="match status" value="1"/>
</dbReference>
<dbReference type="InterPro" id="IPR029052">
    <property type="entry name" value="Metallo-depent_PP-like"/>
</dbReference>
<evidence type="ECO:0000259" key="3">
    <source>
        <dbReference type="Pfam" id="PF16655"/>
    </source>
</evidence>
<evidence type="ECO:0008006" key="5">
    <source>
        <dbReference type="Google" id="ProtNLM"/>
    </source>
</evidence>
<dbReference type="Gene3D" id="3.60.21.70">
    <property type="entry name" value="PhoD-like phosphatase"/>
    <property type="match status" value="1"/>
</dbReference>
<evidence type="ECO:0000313" key="4">
    <source>
        <dbReference type="EMBL" id="SVA30358.1"/>
    </source>
</evidence>
<dbReference type="PANTHER" id="PTHR43606:SF2">
    <property type="entry name" value="ALKALINE PHOSPHATASE FAMILY PROTEIN (AFU_ORTHOLOGUE AFUA_5G03860)"/>
    <property type="match status" value="1"/>
</dbReference>
<evidence type="ECO:0000256" key="1">
    <source>
        <dbReference type="SAM" id="MobiDB-lite"/>
    </source>
</evidence>
<dbReference type="InterPro" id="IPR032093">
    <property type="entry name" value="PhoD_N"/>
</dbReference>
<dbReference type="InterPro" id="IPR052900">
    <property type="entry name" value="Phospholipid_Metab_Enz"/>
</dbReference>
<reference evidence="4" key="1">
    <citation type="submission" date="2018-05" db="EMBL/GenBank/DDBJ databases">
        <authorList>
            <person name="Lanie J.A."/>
            <person name="Ng W.-L."/>
            <person name="Kazmierczak K.M."/>
            <person name="Andrzejewski T.M."/>
            <person name="Davidsen T.M."/>
            <person name="Wayne K.J."/>
            <person name="Tettelin H."/>
            <person name="Glass J.I."/>
            <person name="Rusch D."/>
            <person name="Podicherti R."/>
            <person name="Tsui H.-C.T."/>
            <person name="Winkler M.E."/>
        </authorList>
    </citation>
    <scope>NUCLEOTIDE SEQUENCE</scope>
</reference>
<dbReference type="SUPFAM" id="SSF56300">
    <property type="entry name" value="Metallo-dependent phosphatases"/>
    <property type="match status" value="1"/>
</dbReference>
<feature type="region of interest" description="Disordered" evidence="1">
    <location>
        <begin position="196"/>
        <end position="220"/>
    </location>
</feature>
<feature type="compositionally biased region" description="Gly residues" evidence="1">
    <location>
        <begin position="204"/>
        <end position="215"/>
    </location>
</feature>
<dbReference type="InterPro" id="IPR018946">
    <property type="entry name" value="PhoD-like_MPP"/>
</dbReference>
<dbReference type="EMBL" id="UINC01006912">
    <property type="protein sequence ID" value="SVA30358.1"/>
    <property type="molecule type" value="Genomic_DNA"/>
</dbReference>
<dbReference type="AlphaFoldDB" id="A0A381URW0"/>
<feature type="domain" description="Phospholipase D N-terminal" evidence="3">
    <location>
        <begin position="45"/>
        <end position="135"/>
    </location>
</feature>
<organism evidence="4">
    <name type="scientific">marine metagenome</name>
    <dbReference type="NCBI Taxonomy" id="408172"/>
    <lineage>
        <taxon>unclassified sequences</taxon>
        <taxon>metagenomes</taxon>
        <taxon>ecological metagenomes</taxon>
    </lineage>
</organism>
<feature type="non-terminal residue" evidence="4">
    <location>
        <position position="416"/>
    </location>
</feature>
<dbReference type="Pfam" id="PF16655">
    <property type="entry name" value="PhoD_N"/>
    <property type="match status" value="1"/>
</dbReference>
<dbReference type="PROSITE" id="PS51318">
    <property type="entry name" value="TAT"/>
    <property type="match status" value="1"/>
</dbReference>
<feature type="domain" description="PhoD-like phosphatase metallophosphatase" evidence="2">
    <location>
        <begin position="148"/>
        <end position="373"/>
    </location>
</feature>
<dbReference type="InterPro" id="IPR038607">
    <property type="entry name" value="PhoD-like_sf"/>
</dbReference>